<comment type="caution">
    <text evidence="1">The sequence shown here is derived from an EMBL/GenBank/DDBJ whole genome shotgun (WGS) entry which is preliminary data.</text>
</comment>
<protein>
    <submittedName>
        <fullName evidence="1">Uncharacterized protein</fullName>
    </submittedName>
</protein>
<evidence type="ECO:0000313" key="2">
    <source>
        <dbReference type="Proteomes" id="UP001060215"/>
    </source>
</evidence>
<gene>
    <name evidence="1" type="ORF">LOK49_LG11G02053</name>
</gene>
<accession>A0ACC0G4Q6</accession>
<proteinExistence type="predicted"/>
<name>A0ACC0G4Q6_9ERIC</name>
<dbReference type="EMBL" id="CM045769">
    <property type="protein sequence ID" value="KAI7996071.1"/>
    <property type="molecule type" value="Genomic_DNA"/>
</dbReference>
<sequence length="64" mass="7320">MESRDDDLDLPEFSRVSKSGQSSSMRLTLRPEAMPMDFQVRPNPKLIQMRLGPVLNRLCKISTV</sequence>
<evidence type="ECO:0000313" key="1">
    <source>
        <dbReference type="EMBL" id="KAI7996071.1"/>
    </source>
</evidence>
<keyword evidence="2" id="KW-1185">Reference proteome</keyword>
<dbReference type="Proteomes" id="UP001060215">
    <property type="component" value="Chromosome 12"/>
</dbReference>
<reference evidence="1 2" key="1">
    <citation type="journal article" date="2022" name="Plant J.">
        <title>Chromosome-level genome of Camellia lanceoleosa provides a valuable resource for understanding genome evolution and self-incompatibility.</title>
        <authorList>
            <person name="Gong W."/>
            <person name="Xiao S."/>
            <person name="Wang L."/>
            <person name="Liao Z."/>
            <person name="Chang Y."/>
            <person name="Mo W."/>
            <person name="Hu G."/>
            <person name="Li W."/>
            <person name="Zhao G."/>
            <person name="Zhu H."/>
            <person name="Hu X."/>
            <person name="Ji K."/>
            <person name="Xiang X."/>
            <person name="Song Q."/>
            <person name="Yuan D."/>
            <person name="Jin S."/>
            <person name="Zhang L."/>
        </authorList>
    </citation>
    <scope>NUCLEOTIDE SEQUENCE [LARGE SCALE GENOMIC DNA]</scope>
    <source>
        <strain evidence="1">SQ_2022a</strain>
    </source>
</reference>
<organism evidence="1 2">
    <name type="scientific">Camellia lanceoleosa</name>
    <dbReference type="NCBI Taxonomy" id="1840588"/>
    <lineage>
        <taxon>Eukaryota</taxon>
        <taxon>Viridiplantae</taxon>
        <taxon>Streptophyta</taxon>
        <taxon>Embryophyta</taxon>
        <taxon>Tracheophyta</taxon>
        <taxon>Spermatophyta</taxon>
        <taxon>Magnoliopsida</taxon>
        <taxon>eudicotyledons</taxon>
        <taxon>Gunneridae</taxon>
        <taxon>Pentapetalae</taxon>
        <taxon>asterids</taxon>
        <taxon>Ericales</taxon>
        <taxon>Theaceae</taxon>
        <taxon>Camellia</taxon>
    </lineage>
</organism>